<dbReference type="EMBL" id="BSYI01000004">
    <property type="protein sequence ID" value="GMG81496.1"/>
    <property type="molecule type" value="Genomic_DNA"/>
</dbReference>
<dbReference type="Proteomes" id="UP001239909">
    <property type="component" value="Unassembled WGS sequence"/>
</dbReference>
<feature type="compositionally biased region" description="Low complexity" evidence="1">
    <location>
        <begin position="19"/>
        <end position="32"/>
    </location>
</feature>
<keyword evidence="3" id="KW-1185">Reference proteome</keyword>
<dbReference type="InterPro" id="IPR036291">
    <property type="entry name" value="NAD(P)-bd_dom_sf"/>
</dbReference>
<accession>A0ABQ6LDS3</accession>
<proteinExistence type="predicted"/>
<evidence type="ECO:0000313" key="3">
    <source>
        <dbReference type="Proteomes" id="UP001239909"/>
    </source>
</evidence>
<comment type="caution">
    <text evidence="2">The sequence shown here is derived from an EMBL/GenBank/DDBJ whole genome shotgun (WGS) entry which is preliminary data.</text>
</comment>
<evidence type="ECO:0000256" key="1">
    <source>
        <dbReference type="SAM" id="MobiDB-lite"/>
    </source>
</evidence>
<dbReference type="Gene3D" id="3.40.50.720">
    <property type="entry name" value="NAD(P)-binding Rossmann-like Domain"/>
    <property type="match status" value="1"/>
</dbReference>
<feature type="compositionally biased region" description="Low complexity" evidence="1">
    <location>
        <begin position="39"/>
        <end position="49"/>
    </location>
</feature>
<dbReference type="SUPFAM" id="SSF51735">
    <property type="entry name" value="NAD(P)-binding Rossmann-fold domains"/>
    <property type="match status" value="1"/>
</dbReference>
<organism evidence="2 3">
    <name type="scientific">Paralimibaculum aggregatum</name>
    <dbReference type="NCBI Taxonomy" id="3036245"/>
    <lineage>
        <taxon>Bacteria</taxon>
        <taxon>Pseudomonadati</taxon>
        <taxon>Pseudomonadota</taxon>
        <taxon>Alphaproteobacteria</taxon>
        <taxon>Rhodobacterales</taxon>
        <taxon>Paracoccaceae</taxon>
        <taxon>Paralimibaculum</taxon>
    </lineage>
</organism>
<name>A0ABQ6LDS3_9RHOB</name>
<feature type="region of interest" description="Disordered" evidence="1">
    <location>
        <begin position="1"/>
        <end position="61"/>
    </location>
</feature>
<reference evidence="2 3" key="1">
    <citation type="submission" date="2023-04" db="EMBL/GenBank/DDBJ databases">
        <title>Marinoamorphus aggregata gen. nov., sp. Nov., isolate from tissue of brittle star Ophioplocus japonicus.</title>
        <authorList>
            <person name="Kawano K."/>
            <person name="Sawayama S."/>
            <person name="Nakagawa S."/>
        </authorList>
    </citation>
    <scope>NUCLEOTIDE SEQUENCE [LARGE SCALE GENOMIC DNA]</scope>
    <source>
        <strain evidence="2 3">NKW23</strain>
    </source>
</reference>
<sequence>MTGKPAAVRRHRDVGRGPGTSRRTATARGAATEAGPLCAGPAAFGASAATPPPDATPGTGVVITAAGNRAVSRLGQMRG</sequence>
<gene>
    <name evidence="2" type="ORF">LNKW23_07090</name>
</gene>
<protein>
    <submittedName>
        <fullName evidence="2">Uncharacterized protein</fullName>
    </submittedName>
</protein>
<evidence type="ECO:0000313" key="2">
    <source>
        <dbReference type="EMBL" id="GMG81496.1"/>
    </source>
</evidence>